<keyword evidence="1" id="KW-1133">Transmembrane helix</keyword>
<evidence type="ECO:0000256" key="1">
    <source>
        <dbReference type="SAM" id="Phobius"/>
    </source>
</evidence>
<name>A0A383AZI6_9ZZZZ</name>
<keyword evidence="1" id="KW-0472">Membrane</keyword>
<proteinExistence type="predicted"/>
<sequence length="249" mass="25634">PLVLIVGAGVGIAAILGTIRFVRGWSLKPMIYCALVPVLILTAYAWVDPNLRVILGLAWDCGAVTTGPVTVPLVLSLGIGIANAAGKGDSSLSGFGVVTMASLFPIMAVLILGIVVSSTITPEQIIAAAEAQASAGSAELTVWDQTPVNEIVLGVRAILPLVIFLMFVLFVILKSSLPNRMVTTYGLVLSILGMCIFNVGLTYGLGAIGNQSGAVLPAAFMSLPISPSSPIFPELVGLAIVIGFAFLMG</sequence>
<feature type="transmembrane region" description="Helical" evidence="1">
    <location>
        <begin position="151"/>
        <end position="173"/>
    </location>
</feature>
<reference evidence="2" key="1">
    <citation type="submission" date="2018-05" db="EMBL/GenBank/DDBJ databases">
        <authorList>
            <person name="Lanie J.A."/>
            <person name="Ng W.-L."/>
            <person name="Kazmierczak K.M."/>
            <person name="Andrzejewski T.M."/>
            <person name="Davidsen T.M."/>
            <person name="Wayne K.J."/>
            <person name="Tettelin H."/>
            <person name="Glass J.I."/>
            <person name="Rusch D."/>
            <person name="Podicherti R."/>
            <person name="Tsui H.-C.T."/>
            <person name="Winkler M.E."/>
        </authorList>
    </citation>
    <scope>NUCLEOTIDE SEQUENCE</scope>
</reference>
<feature type="transmembrane region" description="Helical" evidence="1">
    <location>
        <begin position="94"/>
        <end position="116"/>
    </location>
</feature>
<dbReference type="Pfam" id="PF07556">
    <property type="entry name" value="DUF1538"/>
    <property type="match status" value="2"/>
</dbReference>
<accession>A0A383AZI6</accession>
<keyword evidence="1" id="KW-0812">Transmembrane</keyword>
<feature type="transmembrane region" description="Helical" evidence="1">
    <location>
        <begin position="29"/>
        <end position="47"/>
    </location>
</feature>
<protein>
    <recommendedName>
        <fullName evidence="3">DUF1538 domain-containing protein</fullName>
    </recommendedName>
</protein>
<feature type="transmembrane region" description="Helical" evidence="1">
    <location>
        <begin position="6"/>
        <end position="22"/>
    </location>
</feature>
<evidence type="ECO:0008006" key="3">
    <source>
        <dbReference type="Google" id="ProtNLM"/>
    </source>
</evidence>
<feature type="transmembrane region" description="Helical" evidence="1">
    <location>
        <begin position="185"/>
        <end position="209"/>
    </location>
</feature>
<evidence type="ECO:0000313" key="2">
    <source>
        <dbReference type="EMBL" id="SVE13054.1"/>
    </source>
</evidence>
<feature type="non-terminal residue" evidence="2">
    <location>
        <position position="249"/>
    </location>
</feature>
<gene>
    <name evidence="2" type="ORF">METZ01_LOCUS465908</name>
</gene>
<feature type="transmembrane region" description="Helical" evidence="1">
    <location>
        <begin position="53"/>
        <end position="82"/>
    </location>
</feature>
<dbReference type="AlphaFoldDB" id="A0A383AZI6"/>
<dbReference type="EMBL" id="UINC01196164">
    <property type="protein sequence ID" value="SVE13054.1"/>
    <property type="molecule type" value="Genomic_DNA"/>
</dbReference>
<feature type="transmembrane region" description="Helical" evidence="1">
    <location>
        <begin position="229"/>
        <end position="248"/>
    </location>
</feature>
<organism evidence="2">
    <name type="scientific">marine metagenome</name>
    <dbReference type="NCBI Taxonomy" id="408172"/>
    <lineage>
        <taxon>unclassified sequences</taxon>
        <taxon>metagenomes</taxon>
        <taxon>ecological metagenomes</taxon>
    </lineage>
</organism>
<feature type="non-terminal residue" evidence="2">
    <location>
        <position position="1"/>
    </location>
</feature>
<dbReference type="InterPro" id="IPR011435">
    <property type="entry name" value="UmpAB"/>
</dbReference>